<dbReference type="Proteomes" id="UP000295601">
    <property type="component" value="Unassembled WGS sequence"/>
</dbReference>
<feature type="signal peptide" evidence="1">
    <location>
        <begin position="1"/>
        <end position="19"/>
    </location>
</feature>
<reference evidence="3 4" key="1">
    <citation type="submission" date="2019-03" db="EMBL/GenBank/DDBJ databases">
        <title>Genomic analyses of the natural microbiome of Caenorhabditis elegans.</title>
        <authorList>
            <person name="Samuel B."/>
        </authorList>
    </citation>
    <scope>NUCLEOTIDE SEQUENCE [LARGE SCALE GENOMIC DNA]</scope>
    <source>
        <strain evidence="3 4">JUb18</strain>
    </source>
</reference>
<feature type="chain" id="PRO_5038929132" evidence="1">
    <location>
        <begin position="20"/>
        <end position="334"/>
    </location>
</feature>
<comment type="caution">
    <text evidence="3">The sequence shown here is derived from an EMBL/GenBank/DDBJ whole genome shotgun (WGS) entry which is preliminary data.</text>
</comment>
<dbReference type="RefSeq" id="WP_166644212.1">
    <property type="nucleotide sequence ID" value="NZ_SNYA01000001.1"/>
</dbReference>
<dbReference type="Pfam" id="PF09084">
    <property type="entry name" value="NMT1"/>
    <property type="match status" value="1"/>
</dbReference>
<evidence type="ECO:0000313" key="3">
    <source>
        <dbReference type="EMBL" id="TDP95420.1"/>
    </source>
</evidence>
<dbReference type="PANTHER" id="PTHR30024:SF42">
    <property type="entry name" value="ALIPHATIC SULFONATES-BINDING PROTEIN-RELATED"/>
    <property type="match status" value="1"/>
</dbReference>
<sequence length="334" mass="35290">MKIRELALVGLAAAAFSLAACSSAPETTADANSDEPIKIRVQAQNSIAAEPLYMGIEEGFFEDEGLDIEVVDLPDIAAATAALQAGKLELAFVPTISALQMARQNVPITLIAASDGINPAASDATLEEQRDYTSVGIYTSKGSGITDIEGLAGAKIAVPELKGQPDGTITSVLHEAGVETKDIEWMNLGFVPALEALKGDQIDAAFLVSPFSLEADAEGLARVMNPSVDFFPRGSATTGWAASDTWAAENPDAVAAFQRAIAKSATWASDNLEDAKQHVIDRAGLKIEPADMPQSYWPSEIDPAQLEEVDKKLVAIGFFDEPIDVSEILTSRAN</sequence>
<evidence type="ECO:0000313" key="4">
    <source>
        <dbReference type="Proteomes" id="UP000295601"/>
    </source>
</evidence>
<evidence type="ECO:0000256" key="1">
    <source>
        <dbReference type="SAM" id="SignalP"/>
    </source>
</evidence>
<dbReference type="PROSITE" id="PS51257">
    <property type="entry name" value="PROKAR_LIPOPROTEIN"/>
    <property type="match status" value="1"/>
</dbReference>
<dbReference type="InterPro" id="IPR015168">
    <property type="entry name" value="SsuA/THI5"/>
</dbReference>
<dbReference type="EMBL" id="SNYA01000001">
    <property type="protein sequence ID" value="TDP95420.1"/>
    <property type="molecule type" value="Genomic_DNA"/>
</dbReference>
<evidence type="ECO:0000259" key="2">
    <source>
        <dbReference type="Pfam" id="PF09084"/>
    </source>
</evidence>
<gene>
    <name evidence="3" type="ORF">EDF62_0104</name>
</gene>
<protein>
    <submittedName>
        <fullName evidence="3">NitT/TauT family transport system substrate-binding protein</fullName>
    </submittedName>
</protein>
<proteinExistence type="predicted"/>
<dbReference type="PANTHER" id="PTHR30024">
    <property type="entry name" value="ALIPHATIC SULFONATES-BINDING PROTEIN-RELATED"/>
    <property type="match status" value="1"/>
</dbReference>
<keyword evidence="1" id="KW-0732">Signal</keyword>
<accession>A0A4R6S6K9</accession>
<organism evidence="3 4">
    <name type="scientific">Leucobacter luti</name>
    <dbReference type="NCBI Taxonomy" id="340320"/>
    <lineage>
        <taxon>Bacteria</taxon>
        <taxon>Bacillati</taxon>
        <taxon>Actinomycetota</taxon>
        <taxon>Actinomycetes</taxon>
        <taxon>Micrococcales</taxon>
        <taxon>Microbacteriaceae</taxon>
        <taxon>Leucobacter</taxon>
    </lineage>
</organism>
<feature type="domain" description="SsuA/THI5-like" evidence="2">
    <location>
        <begin position="51"/>
        <end position="271"/>
    </location>
</feature>
<keyword evidence="4" id="KW-1185">Reference proteome</keyword>
<name>A0A4R6S6K9_9MICO</name>
<dbReference type="Gene3D" id="3.40.190.10">
    <property type="entry name" value="Periplasmic binding protein-like II"/>
    <property type="match status" value="2"/>
</dbReference>
<dbReference type="AlphaFoldDB" id="A0A4R6S6K9"/>
<dbReference type="SUPFAM" id="SSF53850">
    <property type="entry name" value="Periplasmic binding protein-like II"/>
    <property type="match status" value="1"/>
</dbReference>